<protein>
    <submittedName>
        <fullName evidence="1">Uncharacterized protein</fullName>
    </submittedName>
</protein>
<reference evidence="1" key="2">
    <citation type="submission" date="2025-09" db="UniProtKB">
        <authorList>
            <consortium name="Ensembl"/>
        </authorList>
    </citation>
    <scope>IDENTIFICATION</scope>
</reference>
<dbReference type="GO" id="GO:0002040">
    <property type="term" value="P:sprouting angiogenesis"/>
    <property type="evidence" value="ECO:0007669"/>
    <property type="project" value="TreeGrafter"/>
</dbReference>
<dbReference type="GO" id="GO:0005829">
    <property type="term" value="C:cytosol"/>
    <property type="evidence" value="ECO:0007669"/>
    <property type="project" value="TreeGrafter"/>
</dbReference>
<dbReference type="GO" id="GO:2000051">
    <property type="term" value="P:negative regulation of non-canonical Wnt signaling pathway"/>
    <property type="evidence" value="ECO:0007669"/>
    <property type="project" value="TreeGrafter"/>
</dbReference>
<dbReference type="GO" id="GO:0006511">
    <property type="term" value="P:ubiquitin-dependent protein catabolic process"/>
    <property type="evidence" value="ECO:0007669"/>
    <property type="project" value="TreeGrafter"/>
</dbReference>
<dbReference type="PANTHER" id="PTHR22605">
    <property type="entry name" value="RZ-TYPE DOMAIN-CONTAINING PROTEIN"/>
    <property type="match status" value="1"/>
</dbReference>
<organism evidence="1 2">
    <name type="scientific">Poecilia mexicana</name>
    <dbReference type="NCBI Taxonomy" id="48701"/>
    <lineage>
        <taxon>Eukaryota</taxon>
        <taxon>Metazoa</taxon>
        <taxon>Chordata</taxon>
        <taxon>Craniata</taxon>
        <taxon>Vertebrata</taxon>
        <taxon>Euteleostomi</taxon>
        <taxon>Actinopterygii</taxon>
        <taxon>Neopterygii</taxon>
        <taxon>Teleostei</taxon>
        <taxon>Neoteleostei</taxon>
        <taxon>Acanthomorphata</taxon>
        <taxon>Ovalentaria</taxon>
        <taxon>Atherinomorphae</taxon>
        <taxon>Cyprinodontiformes</taxon>
        <taxon>Poeciliidae</taxon>
        <taxon>Poeciliinae</taxon>
        <taxon>Poecilia</taxon>
    </lineage>
</organism>
<dbReference type="PANTHER" id="PTHR22605:SF18">
    <property type="entry name" value="E3 UBIQUITIN-PROTEIN LIGASE RNF213-ALPHA"/>
    <property type="match status" value="1"/>
</dbReference>
<sequence length="312" mass="36269">MLERILLWIDLVASAMYSVHKVENVFCISVAIADLMDEHVISYDVEKDLLPLVLSNCQYSLQRGQETISEYDLPRIQQQILTRFLQEKPLITRTGIPTLINPQGKDYESIFRAIKGKIPQVVLNLSRELDSLSDVCEALKIVDLLLGFLSMTGGDPRMPLVTYLHDKLKMDIDEHILKPLRKCNLEHCVFLWQLLSSLKSENLLPLKRVQYKEPLTEDNKAELKGFMCRGNAGQWLLEMHEFILLVLSRPHITDRYVPGWSVKESMELYMDEKEEEIPQYVEENFPESLQLSQILEAWKYVVTSKQEWMKEG</sequence>
<reference evidence="1" key="1">
    <citation type="submission" date="2025-08" db="UniProtKB">
        <authorList>
            <consortium name="Ensembl"/>
        </authorList>
    </citation>
    <scope>IDENTIFICATION</scope>
</reference>
<name>A0A3B3YT28_9TELE</name>
<dbReference type="InterPro" id="IPR031248">
    <property type="entry name" value="RNF213"/>
</dbReference>
<dbReference type="GO" id="GO:0005730">
    <property type="term" value="C:nucleolus"/>
    <property type="evidence" value="ECO:0007669"/>
    <property type="project" value="TreeGrafter"/>
</dbReference>
<evidence type="ECO:0000313" key="1">
    <source>
        <dbReference type="Ensembl" id="ENSPMEP00000030160.1"/>
    </source>
</evidence>
<evidence type="ECO:0000313" key="2">
    <source>
        <dbReference type="Proteomes" id="UP000261480"/>
    </source>
</evidence>
<accession>A0A3B3YT28</accession>
<dbReference type="Proteomes" id="UP000261480">
    <property type="component" value="Unplaced"/>
</dbReference>
<dbReference type="GO" id="GO:0004842">
    <property type="term" value="F:ubiquitin-protein transferase activity"/>
    <property type="evidence" value="ECO:0007669"/>
    <property type="project" value="InterPro"/>
</dbReference>
<dbReference type="AlphaFoldDB" id="A0A3B3YT28"/>
<keyword evidence="2" id="KW-1185">Reference proteome</keyword>
<dbReference type="GO" id="GO:0016020">
    <property type="term" value="C:membrane"/>
    <property type="evidence" value="ECO:0007669"/>
    <property type="project" value="TreeGrafter"/>
</dbReference>
<dbReference type="Ensembl" id="ENSPMET00000022689.1">
    <property type="protein sequence ID" value="ENSPMEP00000030160.1"/>
    <property type="gene ID" value="ENSPMEG00000016398.1"/>
</dbReference>
<proteinExistence type="predicted"/>
<dbReference type="GO" id="GO:0016887">
    <property type="term" value="F:ATP hydrolysis activity"/>
    <property type="evidence" value="ECO:0007669"/>
    <property type="project" value="InterPro"/>
</dbReference>